<dbReference type="GO" id="GO:0005975">
    <property type="term" value="P:carbohydrate metabolic process"/>
    <property type="evidence" value="ECO:0007669"/>
    <property type="project" value="InterPro"/>
</dbReference>
<sequence length="421" mass="48459">MLTNKRVIYELYIDKFAHNLVGLTERLPYFSELGINTLWLLPHYPSPIIDGGYDVINYKAVRSDLGSIRDFDEFTKQAAERNIDVFIDLPLNHTSNKHPWFVEARSSKISAKRDWYLWSDDRTKFSEAKNAFPHLKHSNWIKNPKTNDYYFATFYPEQPDLNWDNPQVFDAFTDILQFWINHGVSGFRLDAVSHLIKRDKSKSVNLFETHAIVKKLRSWVDAHASNIVLLAEAGGTYNHMHEFFGDGDECQLVFNFGVSAALVADAVLPINFSTDSYASKLNEVPVGCCWALPVRNHDQLSLSLLPEIDRVEFMTRIDPHGDFSFIRNKGVSMRLASILPDEDVRKRLFTKLFSLQGAVVLYYGIETGMKNQVMATHPTDTREFVRGDFDWLLAQESIENPNSLYWHIKKLIASKQLCVLV</sequence>
<dbReference type="Pfam" id="PF00128">
    <property type="entry name" value="Alpha-amylase"/>
    <property type="match status" value="1"/>
</dbReference>
<evidence type="ECO:0000313" key="3">
    <source>
        <dbReference type="Proteomes" id="UP000228920"/>
    </source>
</evidence>
<evidence type="ECO:0000313" key="2">
    <source>
        <dbReference type="EMBL" id="PIZ46834.1"/>
    </source>
</evidence>
<dbReference type="SUPFAM" id="SSF51445">
    <property type="entry name" value="(Trans)glycosidases"/>
    <property type="match status" value="1"/>
</dbReference>
<dbReference type="SMART" id="SM00642">
    <property type="entry name" value="Aamy"/>
    <property type="match status" value="1"/>
</dbReference>
<reference evidence="3" key="1">
    <citation type="submission" date="2017-09" db="EMBL/GenBank/DDBJ databases">
        <title>Depth-based differentiation of microbial function through sediment-hosted aquifers and enrichment of novel symbionts in the deep terrestrial subsurface.</title>
        <authorList>
            <person name="Probst A.J."/>
            <person name="Ladd B."/>
            <person name="Jarett J.K."/>
            <person name="Geller-Mcgrath D.E."/>
            <person name="Sieber C.M.K."/>
            <person name="Emerson J.B."/>
            <person name="Anantharaman K."/>
            <person name="Thomas B.C."/>
            <person name="Malmstrom R."/>
            <person name="Stieglmeier M."/>
            <person name="Klingl A."/>
            <person name="Woyke T."/>
            <person name="Ryan C.M."/>
            <person name="Banfield J.F."/>
        </authorList>
    </citation>
    <scope>NUCLEOTIDE SEQUENCE [LARGE SCALE GENOMIC DNA]</scope>
</reference>
<accession>A0A2M7TKK4</accession>
<organism evidence="2 3">
    <name type="scientific">candidate division WWE3 bacterium CG_4_10_14_0_2_um_filter_41_14</name>
    <dbReference type="NCBI Taxonomy" id="1975072"/>
    <lineage>
        <taxon>Bacteria</taxon>
        <taxon>Katanobacteria</taxon>
    </lineage>
</organism>
<dbReference type="InterPro" id="IPR045857">
    <property type="entry name" value="O16G_dom_2"/>
</dbReference>
<dbReference type="InterPro" id="IPR017853">
    <property type="entry name" value="GH"/>
</dbReference>
<dbReference type="Gene3D" id="3.20.20.80">
    <property type="entry name" value="Glycosidases"/>
    <property type="match status" value="1"/>
</dbReference>
<dbReference type="Gene3D" id="3.90.400.10">
    <property type="entry name" value="Oligo-1,6-glucosidase, Domain 2"/>
    <property type="match status" value="1"/>
</dbReference>
<comment type="caution">
    <text evidence="2">The sequence shown here is derived from an EMBL/GenBank/DDBJ whole genome shotgun (WGS) entry which is preliminary data.</text>
</comment>
<dbReference type="InterPro" id="IPR006047">
    <property type="entry name" value="GH13_cat_dom"/>
</dbReference>
<dbReference type="AlphaFoldDB" id="A0A2M7TKK4"/>
<protein>
    <recommendedName>
        <fullName evidence="1">Glycosyl hydrolase family 13 catalytic domain-containing protein</fullName>
    </recommendedName>
</protein>
<evidence type="ECO:0000259" key="1">
    <source>
        <dbReference type="SMART" id="SM00642"/>
    </source>
</evidence>
<name>A0A2M7TKK4_UNCKA</name>
<feature type="domain" description="Glycosyl hydrolase family 13 catalytic" evidence="1">
    <location>
        <begin position="10"/>
        <end position="415"/>
    </location>
</feature>
<dbReference type="Proteomes" id="UP000228920">
    <property type="component" value="Unassembled WGS sequence"/>
</dbReference>
<dbReference type="EMBL" id="PFNL01000077">
    <property type="protein sequence ID" value="PIZ46834.1"/>
    <property type="molecule type" value="Genomic_DNA"/>
</dbReference>
<dbReference type="PANTHER" id="PTHR10357">
    <property type="entry name" value="ALPHA-AMYLASE FAMILY MEMBER"/>
    <property type="match status" value="1"/>
</dbReference>
<dbReference type="PANTHER" id="PTHR10357:SF219">
    <property type="entry name" value="MALTOSE ALPHA-D-GLUCOSYLTRANSFERASE"/>
    <property type="match status" value="1"/>
</dbReference>
<gene>
    <name evidence="2" type="ORF">COY32_02675</name>
</gene>
<proteinExistence type="predicted"/>